<gene>
    <name evidence="6" type="ORF">HNR73_002739</name>
</gene>
<dbReference type="PROSITE" id="PS01231">
    <property type="entry name" value="TRMA_2"/>
    <property type="match status" value="1"/>
</dbReference>
<feature type="active site" description="Nucleophile" evidence="4">
    <location>
        <position position="359"/>
    </location>
</feature>
<dbReference type="GO" id="GO:0070475">
    <property type="term" value="P:rRNA base methylation"/>
    <property type="evidence" value="ECO:0007669"/>
    <property type="project" value="TreeGrafter"/>
</dbReference>
<feature type="binding site" evidence="4">
    <location>
        <position position="332"/>
    </location>
    <ligand>
        <name>S-adenosyl-L-methionine</name>
        <dbReference type="ChEBI" id="CHEBI:59789"/>
    </ligand>
</feature>
<accession>A0A841FGS8</accession>
<dbReference type="Gene3D" id="3.40.50.150">
    <property type="entry name" value="Vaccinia Virus protein VP39"/>
    <property type="match status" value="2"/>
</dbReference>
<proteinExistence type="inferred from homology"/>
<keyword evidence="1 4" id="KW-0489">Methyltransferase</keyword>
<dbReference type="SUPFAM" id="SSF50249">
    <property type="entry name" value="Nucleic acid-binding proteins"/>
    <property type="match status" value="1"/>
</dbReference>
<comment type="similarity">
    <text evidence="4">Belongs to the class I-like SAM-binding methyltransferase superfamily. RNA M5U methyltransferase family.</text>
</comment>
<dbReference type="SUPFAM" id="SSF53335">
    <property type="entry name" value="S-adenosyl-L-methionine-dependent methyltransferases"/>
    <property type="match status" value="1"/>
</dbReference>
<evidence type="ECO:0000256" key="2">
    <source>
        <dbReference type="ARBA" id="ARBA00022679"/>
    </source>
</evidence>
<keyword evidence="7" id="KW-1185">Reference proteome</keyword>
<feature type="binding site" evidence="4">
    <location>
        <position position="239"/>
    </location>
    <ligand>
        <name>S-adenosyl-L-methionine</name>
        <dbReference type="ChEBI" id="CHEBI:59789"/>
    </ligand>
</feature>
<dbReference type="InterPro" id="IPR030391">
    <property type="entry name" value="MeTrfase_TrmA_CS"/>
</dbReference>
<keyword evidence="3 4" id="KW-0949">S-adenosyl-L-methionine</keyword>
<sequence>MSNDKDLLTVEVGSVAHGGHCVARHDGRVIFVRHALPGETVKVKITERKSGYLRGDAVEILTPAPGRREAPCVYAHPGGCGGCDFQHADRDTQLALKTTVLREQLVRLGGMDEADVAGYRVESLPGGESGWRTRMQYAVDGTGRAGLRGHRSHHVVDIDRCMVATERVQGADVLDGDWSGYGSVGVIDSAESELSVHATRGRQEGHGRRAHAEQISGPALIGETVGKRRFELMSEAFWQVHRHAAETFTATVLELLDPQVGESAWDLYGGAGLFAVALAEVVGEHGDVTLVETDRRGNATGNFADLPQAHAVYGDVVALVDELPQPDVIVLDPPRSGAGERVITGMVEAIPRAIAYVACDPAALGRDVKTFAKLGWRLKTLRSFDAFPMTHHFETIALFEPA</sequence>
<feature type="domain" description="TRAM" evidence="5">
    <location>
        <begin position="1"/>
        <end position="59"/>
    </location>
</feature>
<evidence type="ECO:0000256" key="3">
    <source>
        <dbReference type="ARBA" id="ARBA00022691"/>
    </source>
</evidence>
<organism evidence="6 7">
    <name type="scientific">Phytomonospora endophytica</name>
    <dbReference type="NCBI Taxonomy" id="714109"/>
    <lineage>
        <taxon>Bacteria</taxon>
        <taxon>Bacillati</taxon>
        <taxon>Actinomycetota</taxon>
        <taxon>Actinomycetes</taxon>
        <taxon>Micromonosporales</taxon>
        <taxon>Micromonosporaceae</taxon>
        <taxon>Phytomonospora</taxon>
    </lineage>
</organism>
<dbReference type="InterPro" id="IPR029063">
    <property type="entry name" value="SAM-dependent_MTases_sf"/>
</dbReference>
<keyword evidence="2 4" id="KW-0808">Transferase</keyword>
<dbReference type="Pfam" id="PF05958">
    <property type="entry name" value="tRNA_U5-meth_tr"/>
    <property type="match status" value="1"/>
</dbReference>
<dbReference type="PANTHER" id="PTHR11061:SF30">
    <property type="entry name" value="TRNA (URACIL(54)-C(5))-METHYLTRANSFERASE"/>
    <property type="match status" value="1"/>
</dbReference>
<dbReference type="InterPro" id="IPR010280">
    <property type="entry name" value="U5_MeTrfase_fam"/>
</dbReference>
<dbReference type="Gene3D" id="2.40.50.1070">
    <property type="match status" value="1"/>
</dbReference>
<comment type="caution">
    <text evidence="4">Lacks conserved residue(s) required for the propagation of feature annotation.</text>
</comment>
<evidence type="ECO:0000313" key="7">
    <source>
        <dbReference type="Proteomes" id="UP000548476"/>
    </source>
</evidence>
<dbReference type="Pfam" id="PF01938">
    <property type="entry name" value="TRAM"/>
    <property type="match status" value="1"/>
</dbReference>
<dbReference type="InterPro" id="IPR012340">
    <property type="entry name" value="NA-bd_OB-fold"/>
</dbReference>
<dbReference type="AlphaFoldDB" id="A0A841FGS8"/>
<dbReference type="Proteomes" id="UP000548476">
    <property type="component" value="Unassembled WGS sequence"/>
</dbReference>
<protein>
    <submittedName>
        <fullName evidence="6">tRNA/tmRNA/rRNA uracil-C5-methylase (TrmA/RlmC/RlmD family)</fullName>
    </submittedName>
</protein>
<dbReference type="Gene3D" id="2.40.50.140">
    <property type="entry name" value="Nucleic acid-binding proteins"/>
    <property type="match status" value="1"/>
</dbReference>
<dbReference type="InterPro" id="IPR002792">
    <property type="entry name" value="TRAM_dom"/>
</dbReference>
<evidence type="ECO:0000313" key="6">
    <source>
        <dbReference type="EMBL" id="MBB6034885.1"/>
    </source>
</evidence>
<name>A0A841FGS8_9ACTN</name>
<dbReference type="RefSeq" id="WP_184787739.1">
    <property type="nucleotide sequence ID" value="NZ_BONT01000090.1"/>
</dbReference>
<evidence type="ECO:0000256" key="4">
    <source>
        <dbReference type="PROSITE-ProRule" id="PRU01024"/>
    </source>
</evidence>
<dbReference type="PROSITE" id="PS50926">
    <property type="entry name" value="TRAM"/>
    <property type="match status" value="1"/>
</dbReference>
<feature type="binding site" evidence="4">
    <location>
        <position position="268"/>
    </location>
    <ligand>
        <name>S-adenosyl-L-methionine</name>
        <dbReference type="ChEBI" id="CHEBI:59789"/>
    </ligand>
</feature>
<dbReference type="PANTHER" id="PTHR11061">
    <property type="entry name" value="RNA M5U METHYLTRANSFERASE"/>
    <property type="match status" value="1"/>
</dbReference>
<dbReference type="GO" id="GO:0070041">
    <property type="term" value="F:rRNA (uridine-C5-)-methyltransferase activity"/>
    <property type="evidence" value="ECO:0007669"/>
    <property type="project" value="TreeGrafter"/>
</dbReference>
<evidence type="ECO:0000256" key="1">
    <source>
        <dbReference type="ARBA" id="ARBA00022603"/>
    </source>
</evidence>
<dbReference type="PROSITE" id="PS51687">
    <property type="entry name" value="SAM_MT_RNA_M5U"/>
    <property type="match status" value="1"/>
</dbReference>
<evidence type="ECO:0000259" key="5">
    <source>
        <dbReference type="PROSITE" id="PS50926"/>
    </source>
</evidence>
<comment type="caution">
    <text evidence="6">The sequence shown here is derived from an EMBL/GenBank/DDBJ whole genome shotgun (WGS) entry which is preliminary data.</text>
</comment>
<reference evidence="6 7" key="1">
    <citation type="submission" date="2020-08" db="EMBL/GenBank/DDBJ databases">
        <title>Genomic Encyclopedia of Type Strains, Phase IV (KMG-IV): sequencing the most valuable type-strain genomes for metagenomic binning, comparative biology and taxonomic classification.</title>
        <authorList>
            <person name="Goeker M."/>
        </authorList>
    </citation>
    <scope>NUCLEOTIDE SEQUENCE [LARGE SCALE GENOMIC DNA]</scope>
    <source>
        <strain evidence="6 7">YIM 65646</strain>
    </source>
</reference>
<dbReference type="EMBL" id="JACHGT010000005">
    <property type="protein sequence ID" value="MBB6034885.1"/>
    <property type="molecule type" value="Genomic_DNA"/>
</dbReference>